<proteinExistence type="predicted"/>
<keyword evidence="1" id="KW-0328">Glycosyltransferase</keyword>
<dbReference type="AlphaFoldDB" id="A0A919S701"/>
<protein>
    <submittedName>
        <fullName evidence="6">Glycosyl transferase family 1</fullName>
    </submittedName>
</protein>
<accession>A0A919S701</accession>
<evidence type="ECO:0000256" key="3">
    <source>
        <dbReference type="SAM" id="MobiDB-lite"/>
    </source>
</evidence>
<feature type="region of interest" description="Disordered" evidence="3">
    <location>
        <begin position="212"/>
        <end position="247"/>
    </location>
</feature>
<evidence type="ECO:0000259" key="5">
    <source>
        <dbReference type="Pfam" id="PF13439"/>
    </source>
</evidence>
<feature type="domain" description="Glycosyl transferase family 1" evidence="4">
    <location>
        <begin position="246"/>
        <end position="400"/>
    </location>
</feature>
<keyword evidence="2 6" id="KW-0808">Transferase</keyword>
<evidence type="ECO:0000313" key="6">
    <source>
        <dbReference type="EMBL" id="GIM66160.1"/>
    </source>
</evidence>
<evidence type="ECO:0000256" key="1">
    <source>
        <dbReference type="ARBA" id="ARBA00022676"/>
    </source>
</evidence>
<dbReference type="EMBL" id="BOQL01000018">
    <property type="protein sequence ID" value="GIM66160.1"/>
    <property type="molecule type" value="Genomic_DNA"/>
</dbReference>
<dbReference type="CDD" id="cd03801">
    <property type="entry name" value="GT4_PimA-like"/>
    <property type="match status" value="1"/>
</dbReference>
<dbReference type="SUPFAM" id="SSF53756">
    <property type="entry name" value="UDP-Glycosyltransferase/glycogen phosphorylase"/>
    <property type="match status" value="1"/>
</dbReference>
<dbReference type="GO" id="GO:0016758">
    <property type="term" value="F:hexosyltransferase activity"/>
    <property type="evidence" value="ECO:0007669"/>
    <property type="project" value="TreeGrafter"/>
</dbReference>
<dbReference type="InterPro" id="IPR028098">
    <property type="entry name" value="Glyco_trans_4-like_N"/>
</dbReference>
<reference evidence="6" key="1">
    <citation type="submission" date="2021-03" db="EMBL/GenBank/DDBJ databases">
        <title>Whole genome shotgun sequence of Actinoplanes auranticolor NBRC 12245.</title>
        <authorList>
            <person name="Komaki H."/>
            <person name="Tamura T."/>
        </authorList>
    </citation>
    <scope>NUCLEOTIDE SEQUENCE</scope>
    <source>
        <strain evidence="6">NBRC 12245</strain>
    </source>
</reference>
<sequence length="437" mass="45234">MDAMRILHVINNGSTCGGAERLTADLVRAQRAGGHDVHVLAGDRPGPGEWFADSTWPVRTARGPARIRNFYVNQGARAALRELLSRFAPDVVHLHTIGLLSAGALPLLRGTPTVMTVHGPEYFVGGTVRYCLPAAYFRRADRVAGRLNARGVAAYAWGGVVTAGLSRYLLRRHVDVFTAPSASMAGLVERSLGPTRIIRNGLDEGFRAAVRARTANPPGTGPRPLTAGAPGSRARPVTDDAPASGPRLVTAGRLEDVKGVQVLLAAMPAILAAYPEARLTVLGTGSMEDRLRRLAGELGVGPAVSWAGWSPPATMAAALAAADIAVVPSIWPESFGLTALEALAAGCAVVAADSGGLPDLVRPGETGLLVPPGDAPALAEAVLLLLADPALRARLAAAGTQLADQLTLTAYAEAVYAAYHDAGAADRTTSPTTVPGR</sequence>
<comment type="caution">
    <text evidence="6">The sequence shown here is derived from an EMBL/GenBank/DDBJ whole genome shotgun (WGS) entry which is preliminary data.</text>
</comment>
<dbReference type="PANTHER" id="PTHR45947">
    <property type="entry name" value="SULFOQUINOVOSYL TRANSFERASE SQD2"/>
    <property type="match status" value="1"/>
</dbReference>
<dbReference type="InterPro" id="IPR050194">
    <property type="entry name" value="Glycosyltransferase_grp1"/>
</dbReference>
<evidence type="ECO:0000256" key="2">
    <source>
        <dbReference type="ARBA" id="ARBA00022679"/>
    </source>
</evidence>
<name>A0A919S701_9ACTN</name>
<keyword evidence="7" id="KW-1185">Reference proteome</keyword>
<evidence type="ECO:0000259" key="4">
    <source>
        <dbReference type="Pfam" id="PF00534"/>
    </source>
</evidence>
<dbReference type="Pfam" id="PF13439">
    <property type="entry name" value="Glyco_transf_4"/>
    <property type="match status" value="1"/>
</dbReference>
<evidence type="ECO:0000313" key="7">
    <source>
        <dbReference type="Proteomes" id="UP000681340"/>
    </source>
</evidence>
<dbReference type="Proteomes" id="UP000681340">
    <property type="component" value="Unassembled WGS sequence"/>
</dbReference>
<dbReference type="GO" id="GO:1901137">
    <property type="term" value="P:carbohydrate derivative biosynthetic process"/>
    <property type="evidence" value="ECO:0007669"/>
    <property type="project" value="UniProtKB-ARBA"/>
</dbReference>
<dbReference type="PANTHER" id="PTHR45947:SF3">
    <property type="entry name" value="SULFOQUINOVOSYL TRANSFERASE SQD2"/>
    <property type="match status" value="1"/>
</dbReference>
<organism evidence="6 7">
    <name type="scientific">Actinoplanes auranticolor</name>
    <dbReference type="NCBI Taxonomy" id="47988"/>
    <lineage>
        <taxon>Bacteria</taxon>
        <taxon>Bacillati</taxon>
        <taxon>Actinomycetota</taxon>
        <taxon>Actinomycetes</taxon>
        <taxon>Micromonosporales</taxon>
        <taxon>Micromonosporaceae</taxon>
        <taxon>Actinoplanes</taxon>
    </lineage>
</organism>
<feature type="domain" description="Glycosyltransferase subfamily 4-like N-terminal" evidence="5">
    <location>
        <begin position="17"/>
        <end position="203"/>
    </location>
</feature>
<gene>
    <name evidence="6" type="ORF">Aau02nite_21920</name>
</gene>
<dbReference type="Gene3D" id="3.40.50.2000">
    <property type="entry name" value="Glycogen Phosphorylase B"/>
    <property type="match status" value="2"/>
</dbReference>
<dbReference type="InterPro" id="IPR001296">
    <property type="entry name" value="Glyco_trans_1"/>
</dbReference>
<dbReference type="Pfam" id="PF00534">
    <property type="entry name" value="Glycos_transf_1"/>
    <property type="match status" value="1"/>
</dbReference>